<dbReference type="EMBL" id="LUCH01001073">
    <property type="protein sequence ID" value="KAF5403730.1"/>
    <property type="molecule type" value="Genomic_DNA"/>
</dbReference>
<proteinExistence type="predicted"/>
<dbReference type="InterPro" id="IPR013783">
    <property type="entry name" value="Ig-like_fold"/>
</dbReference>
<evidence type="ECO:0000256" key="2">
    <source>
        <dbReference type="SAM" id="MobiDB-lite"/>
    </source>
</evidence>
<dbReference type="PANTHER" id="PTHR46708:SF2">
    <property type="entry name" value="FIBRONECTIN TYPE-III DOMAIN-CONTAINING PROTEIN"/>
    <property type="match status" value="1"/>
</dbReference>
<protein>
    <submittedName>
        <fullName evidence="4">Anosmin-1</fullName>
    </submittedName>
</protein>
<dbReference type="AlphaFoldDB" id="A0A8J4T3U0"/>
<evidence type="ECO:0000259" key="3">
    <source>
        <dbReference type="PROSITE" id="PS50853"/>
    </source>
</evidence>
<dbReference type="Proteomes" id="UP000748531">
    <property type="component" value="Unassembled WGS sequence"/>
</dbReference>
<feature type="domain" description="Fibronectin type-III" evidence="3">
    <location>
        <begin position="747"/>
        <end position="842"/>
    </location>
</feature>
<dbReference type="SMART" id="SM00060">
    <property type="entry name" value="FN3"/>
    <property type="match status" value="3"/>
</dbReference>
<dbReference type="PANTHER" id="PTHR46708">
    <property type="entry name" value="TENASCIN"/>
    <property type="match status" value="1"/>
</dbReference>
<evidence type="ECO:0000313" key="4">
    <source>
        <dbReference type="EMBL" id="KAF5403730.1"/>
    </source>
</evidence>
<accession>A0A8J4T3U0</accession>
<name>A0A8J4T3U0_9TREM</name>
<evidence type="ECO:0000313" key="5">
    <source>
        <dbReference type="Proteomes" id="UP000748531"/>
    </source>
</evidence>
<dbReference type="InterPro" id="IPR036116">
    <property type="entry name" value="FN3_sf"/>
</dbReference>
<dbReference type="InterPro" id="IPR003961">
    <property type="entry name" value="FN3_dom"/>
</dbReference>
<keyword evidence="1" id="KW-0677">Repeat</keyword>
<feature type="region of interest" description="Disordered" evidence="2">
    <location>
        <begin position="675"/>
        <end position="709"/>
    </location>
</feature>
<reference evidence="4" key="1">
    <citation type="submission" date="2019-05" db="EMBL/GenBank/DDBJ databases">
        <title>Annotation for the trematode Paragonimus heterotremus.</title>
        <authorList>
            <person name="Choi Y.-J."/>
        </authorList>
    </citation>
    <scope>NUCLEOTIDE SEQUENCE</scope>
    <source>
        <strain evidence="4">LC</strain>
    </source>
</reference>
<dbReference type="Gene3D" id="2.60.40.10">
    <property type="entry name" value="Immunoglobulins"/>
    <property type="match status" value="2"/>
</dbReference>
<organism evidence="4 5">
    <name type="scientific">Paragonimus heterotremus</name>
    <dbReference type="NCBI Taxonomy" id="100268"/>
    <lineage>
        <taxon>Eukaryota</taxon>
        <taxon>Metazoa</taxon>
        <taxon>Spiralia</taxon>
        <taxon>Lophotrochozoa</taxon>
        <taxon>Platyhelminthes</taxon>
        <taxon>Trematoda</taxon>
        <taxon>Digenea</taxon>
        <taxon>Plagiorchiida</taxon>
        <taxon>Troglotremata</taxon>
        <taxon>Troglotrematidae</taxon>
        <taxon>Paragonimus</taxon>
    </lineage>
</organism>
<dbReference type="OrthoDB" id="9985779at2759"/>
<dbReference type="InterPro" id="IPR050991">
    <property type="entry name" value="ECM_Regulatory_Proteins"/>
</dbReference>
<gene>
    <name evidence="4" type="ORF">PHET_02762</name>
</gene>
<sequence>MIQPALVDGADEANQWVYTETVPGATFDDELFYTAETFTFLGMCAIAGGLSVEVAIYTPKCLLMFENLCHLLTGQDKLFLRKRPDLTQPHCINQKGTCSLCLDVCQWPRAQTVQCAESCMMFLQIGIKTATTEMQRSCVDACQFVRDLYIRSDRSKSGQLQLHCPRDESWSTSCRPCQIDADCIPTGLYKCCPVHACSTTELTNQTLNKICLPGVPAATGVPYVPGCPIVKQTVVEASHLSKPADATEETQYKLELDWPNYYNQTRPTVHNDWGSEQYPAVFLVQLRMFHDPANTAAATILGSLSAEGHSMRAKMHDTLSFADRYFGEWRNLVWTTKLGAVLSDLKPGTWYQFRLVAVSTEGHGGWSEPSQPVRVLTRPVAPSSPRNLTESRSRILDENVDVTVQWEPPISGNLPLKKYQISWRQYYGSHGDDRSSFTEYEANVPGDITIYTIQNLRPATAYKIEVKAVSIFEGKELISHPVSVYINTIPIPSRQQGRGADSVHPLTTNETCKCEDSSQPVVQVGSTFLVNQELKAPLVLHPPRQIQFDRNRKYTVEWTPRVCIETRAPAKEASYWTQTHTVPGHELLHFELGNLRFKCHYKVIIREHPVGNTPNDKQSSSAIEITPRRNWLTCFCTPSCHTVTVHSGQRPFNCSNPAVFGKLKPMTITYQVFPEASPAHGDSPTKSIDSTATGYTSSEEPHTKISGVSNSKTANTFSALVKWYSVLDRPPYTGSETRRTFRALLPSGQQLSNSLIDIRGVRVTWGPRLYEPVRFESYHNGMRPLMDPERTQSKVLDPRLSNFLLRGLQPDTLYIVQVQQIGERMDGPLSTIFFSIPGIQTSTGAARQIRWSPGLLTILLSFLLWLNVKVKLTDAIHTDV</sequence>
<feature type="compositionally biased region" description="Polar residues" evidence="2">
    <location>
        <begin position="684"/>
        <end position="698"/>
    </location>
</feature>
<comment type="caution">
    <text evidence="4">The sequence shown here is derived from an EMBL/GenBank/DDBJ whole genome shotgun (WGS) entry which is preliminary data.</text>
</comment>
<feature type="domain" description="Fibronectin type-III" evidence="3">
    <location>
        <begin position="381"/>
        <end position="492"/>
    </location>
</feature>
<dbReference type="Pfam" id="PF00041">
    <property type="entry name" value="fn3"/>
    <property type="match status" value="2"/>
</dbReference>
<dbReference type="CDD" id="cd00063">
    <property type="entry name" value="FN3"/>
    <property type="match status" value="3"/>
</dbReference>
<dbReference type="PROSITE" id="PS50853">
    <property type="entry name" value="FN3"/>
    <property type="match status" value="2"/>
</dbReference>
<keyword evidence="5" id="KW-1185">Reference proteome</keyword>
<evidence type="ECO:0000256" key="1">
    <source>
        <dbReference type="ARBA" id="ARBA00022737"/>
    </source>
</evidence>
<dbReference type="SUPFAM" id="SSF49265">
    <property type="entry name" value="Fibronectin type III"/>
    <property type="match status" value="2"/>
</dbReference>